<organism evidence="1 2">
    <name type="scientific">Dryococelus australis</name>
    <dbReference type="NCBI Taxonomy" id="614101"/>
    <lineage>
        <taxon>Eukaryota</taxon>
        <taxon>Metazoa</taxon>
        <taxon>Ecdysozoa</taxon>
        <taxon>Arthropoda</taxon>
        <taxon>Hexapoda</taxon>
        <taxon>Insecta</taxon>
        <taxon>Pterygota</taxon>
        <taxon>Neoptera</taxon>
        <taxon>Polyneoptera</taxon>
        <taxon>Phasmatodea</taxon>
        <taxon>Verophasmatodea</taxon>
        <taxon>Anareolatae</taxon>
        <taxon>Phasmatidae</taxon>
        <taxon>Eurycanthinae</taxon>
        <taxon>Dryococelus</taxon>
    </lineage>
</organism>
<keyword evidence="2" id="KW-1185">Reference proteome</keyword>
<reference evidence="1 2" key="1">
    <citation type="submission" date="2023-02" db="EMBL/GenBank/DDBJ databases">
        <title>LHISI_Scaffold_Assembly.</title>
        <authorList>
            <person name="Stuart O.P."/>
            <person name="Cleave R."/>
            <person name="Magrath M.J.L."/>
            <person name="Mikheyev A.S."/>
        </authorList>
    </citation>
    <scope>NUCLEOTIDE SEQUENCE [LARGE SCALE GENOMIC DNA]</scope>
    <source>
        <strain evidence="1">Daus_M_001</strain>
        <tissue evidence="1">Leg muscle</tissue>
    </source>
</reference>
<proteinExistence type="predicted"/>
<gene>
    <name evidence="1" type="ORF">PR048_021728</name>
</gene>
<evidence type="ECO:0000313" key="2">
    <source>
        <dbReference type="Proteomes" id="UP001159363"/>
    </source>
</evidence>
<accession>A0ABQ9GZ39</accession>
<protein>
    <submittedName>
        <fullName evidence="1">Uncharacterized protein</fullName>
    </submittedName>
</protein>
<evidence type="ECO:0000313" key="1">
    <source>
        <dbReference type="EMBL" id="KAJ8877274.1"/>
    </source>
</evidence>
<dbReference type="EMBL" id="JARBHB010000008">
    <property type="protein sequence ID" value="KAJ8877274.1"/>
    <property type="molecule type" value="Genomic_DNA"/>
</dbReference>
<name>A0ABQ9GZ39_9NEOP</name>
<dbReference type="Proteomes" id="UP001159363">
    <property type="component" value="Chromosome 7"/>
</dbReference>
<comment type="caution">
    <text evidence="1">The sequence shown here is derived from an EMBL/GenBank/DDBJ whole genome shotgun (WGS) entry which is preliminary data.</text>
</comment>
<sequence>MRSLKIFLKDKINEIMKLALQFATNTFEEMDIPLMKIRILRKKKVRSGEKTQDVPVKLNEVMKRSMLEFIDMF</sequence>